<dbReference type="RefSeq" id="WP_201079005.1">
    <property type="nucleotide sequence ID" value="NZ_CP067420.1"/>
</dbReference>
<evidence type="ECO:0008006" key="3">
    <source>
        <dbReference type="Google" id="ProtNLM"/>
    </source>
</evidence>
<accession>A0ABX7BA79</accession>
<name>A0ABX7BA79_9PROT</name>
<evidence type="ECO:0000313" key="1">
    <source>
        <dbReference type="EMBL" id="QQP91271.1"/>
    </source>
</evidence>
<protein>
    <recommendedName>
        <fullName evidence="3">Restriction endonuclease</fullName>
    </recommendedName>
</protein>
<organism evidence="1 2">
    <name type="scientific">Skermanella cutis</name>
    <dbReference type="NCBI Taxonomy" id="2775420"/>
    <lineage>
        <taxon>Bacteria</taxon>
        <taxon>Pseudomonadati</taxon>
        <taxon>Pseudomonadota</taxon>
        <taxon>Alphaproteobacteria</taxon>
        <taxon>Rhodospirillales</taxon>
        <taxon>Azospirillaceae</taxon>
        <taxon>Skermanella</taxon>
    </lineage>
</organism>
<sequence length="217" mass="24569">MTMISIANPLWRPSEAIVQRLNLAVLQEIGTGKSNEFGRNERHHISRTLAMDATMAMLAPAAKIMPVVDADEIRRNMPGYDILVGDRLRVQVKGGTYVDSIGWAHTANRPEAADLNFDIEIAVDIGAILDPRPLGRRRDGREDIPMRRYVDFYIIPGDVIRAQVAKGIHVNGRGVHLYLYKRRIRPGTKEHDCQWFGMAEWRNRFDVVENALKALST</sequence>
<dbReference type="Proteomes" id="UP000595197">
    <property type="component" value="Chromosome"/>
</dbReference>
<reference evidence="1" key="1">
    <citation type="submission" date="2021-02" db="EMBL/GenBank/DDBJ databases">
        <title>Skermanella TT6 skin isolate.</title>
        <authorList>
            <person name="Lee K."/>
            <person name="Ganzorig M."/>
        </authorList>
    </citation>
    <scope>NUCLEOTIDE SEQUENCE</scope>
    <source>
        <strain evidence="1">TT6</strain>
    </source>
</reference>
<evidence type="ECO:0000313" key="2">
    <source>
        <dbReference type="Proteomes" id="UP000595197"/>
    </source>
</evidence>
<dbReference type="EMBL" id="CP067420">
    <property type="protein sequence ID" value="QQP91271.1"/>
    <property type="molecule type" value="Genomic_DNA"/>
</dbReference>
<proteinExistence type="predicted"/>
<keyword evidence="2" id="KW-1185">Reference proteome</keyword>
<gene>
    <name evidence="1" type="ORF">IGS68_08725</name>
</gene>